<proteinExistence type="inferred from homology"/>
<reference evidence="13 14" key="1">
    <citation type="submission" date="2020-07" db="EMBL/GenBank/DDBJ databases">
        <title>Genomic diversity of species in the Neisseriaceae family.</title>
        <authorList>
            <person name="Vincent A.T."/>
            <person name="Bernet E."/>
            <person name="Veyrier F.J."/>
        </authorList>
    </citation>
    <scope>NUCLEOTIDE SEQUENCE [LARGE SCALE GENOMIC DNA]</scope>
    <source>
        <strain evidence="13 14">DSM 22244</strain>
    </source>
</reference>
<dbReference type="Gene3D" id="3.40.50.620">
    <property type="entry name" value="HUPs"/>
    <property type="match status" value="1"/>
</dbReference>
<dbReference type="GO" id="GO:0009435">
    <property type="term" value="P:NAD+ biosynthetic process"/>
    <property type="evidence" value="ECO:0007669"/>
    <property type="project" value="UniProtKB-UniRule"/>
</dbReference>
<keyword evidence="9 11" id="KW-0520">NAD</keyword>
<dbReference type="HAMAP" id="MF_00244">
    <property type="entry name" value="NaMN_adenylyltr"/>
    <property type="match status" value="1"/>
</dbReference>
<dbReference type="RefSeq" id="WP_182122224.1">
    <property type="nucleotide sequence ID" value="NZ_CP059567.1"/>
</dbReference>
<dbReference type="InterPro" id="IPR014729">
    <property type="entry name" value="Rossmann-like_a/b/a_fold"/>
</dbReference>
<dbReference type="EMBL" id="CP059567">
    <property type="protein sequence ID" value="QMT40581.1"/>
    <property type="molecule type" value="Genomic_DNA"/>
</dbReference>
<dbReference type="Pfam" id="PF01467">
    <property type="entry name" value="CTP_transf_like"/>
    <property type="match status" value="1"/>
</dbReference>
<keyword evidence="4 11" id="KW-0662">Pyridine nucleotide biosynthesis</keyword>
<comment type="pathway">
    <text evidence="2 11">Cofactor biosynthesis; NAD(+) biosynthesis; deamido-NAD(+) from nicotinate D-ribonucleotide: step 1/1.</text>
</comment>
<dbReference type="UniPathway" id="UPA00253">
    <property type="reaction ID" value="UER00332"/>
</dbReference>
<dbReference type="GO" id="GO:0004515">
    <property type="term" value="F:nicotinate-nucleotide adenylyltransferase activity"/>
    <property type="evidence" value="ECO:0007669"/>
    <property type="project" value="UniProtKB-UniRule"/>
</dbReference>
<organism evidence="13 14">
    <name type="scientific">Neisseria shayeganii</name>
    <dbReference type="NCBI Taxonomy" id="607712"/>
    <lineage>
        <taxon>Bacteria</taxon>
        <taxon>Pseudomonadati</taxon>
        <taxon>Pseudomonadota</taxon>
        <taxon>Betaproteobacteria</taxon>
        <taxon>Neisseriales</taxon>
        <taxon>Neisseriaceae</taxon>
        <taxon>Neisseria</taxon>
    </lineage>
</organism>
<evidence type="ECO:0000256" key="3">
    <source>
        <dbReference type="ARBA" id="ARBA00009014"/>
    </source>
</evidence>
<feature type="domain" description="Cytidyltransferase-like" evidence="12">
    <location>
        <begin position="6"/>
        <end position="174"/>
    </location>
</feature>
<evidence type="ECO:0000256" key="4">
    <source>
        <dbReference type="ARBA" id="ARBA00022642"/>
    </source>
</evidence>
<evidence type="ECO:0000256" key="10">
    <source>
        <dbReference type="ARBA" id="ARBA00048721"/>
    </source>
</evidence>
<evidence type="ECO:0000256" key="11">
    <source>
        <dbReference type="HAMAP-Rule" id="MF_00244"/>
    </source>
</evidence>
<evidence type="ECO:0000256" key="9">
    <source>
        <dbReference type="ARBA" id="ARBA00023027"/>
    </source>
</evidence>
<evidence type="ECO:0000256" key="7">
    <source>
        <dbReference type="ARBA" id="ARBA00022741"/>
    </source>
</evidence>
<sequence length="200" mass="22374">MQAIGLFGGTFDPIHNDHLRIARIFADELALESVIFLPAGDPYHKDRPRTPARHRLAMAERAVAADARFAVSDCDMVRDGATYTYDTVQIFRQHFPAARLWFLLGMDSLLQLHTWHRWQDLVRQAGLAVAPRSGFSLAQVPPPLQEWLAGALTEGRVRILPAEAQDISSTAIRRELAEQGVSGAVPPAVNEYIRQHGLYR</sequence>
<name>A0A7D7N7P5_9NEIS</name>
<comment type="catalytic activity">
    <reaction evidence="10 11">
        <text>nicotinate beta-D-ribonucleotide + ATP + H(+) = deamido-NAD(+) + diphosphate</text>
        <dbReference type="Rhea" id="RHEA:22860"/>
        <dbReference type="ChEBI" id="CHEBI:15378"/>
        <dbReference type="ChEBI" id="CHEBI:30616"/>
        <dbReference type="ChEBI" id="CHEBI:33019"/>
        <dbReference type="ChEBI" id="CHEBI:57502"/>
        <dbReference type="ChEBI" id="CHEBI:58437"/>
        <dbReference type="EC" id="2.7.7.18"/>
    </reaction>
</comment>
<gene>
    <name evidence="11 13" type="primary">nadD</name>
    <name evidence="13" type="ORF">H3L94_00475</name>
</gene>
<evidence type="ECO:0000256" key="1">
    <source>
        <dbReference type="ARBA" id="ARBA00002324"/>
    </source>
</evidence>
<dbReference type="NCBIfam" id="TIGR00482">
    <property type="entry name" value="nicotinate (nicotinamide) nucleotide adenylyltransferase"/>
    <property type="match status" value="1"/>
</dbReference>
<dbReference type="PANTHER" id="PTHR39321:SF3">
    <property type="entry name" value="PHOSPHOPANTETHEINE ADENYLYLTRANSFERASE"/>
    <property type="match status" value="1"/>
</dbReference>
<evidence type="ECO:0000259" key="12">
    <source>
        <dbReference type="Pfam" id="PF01467"/>
    </source>
</evidence>
<keyword evidence="5 11" id="KW-0808">Transferase</keyword>
<comment type="similarity">
    <text evidence="3 11">Belongs to the NadD family.</text>
</comment>
<evidence type="ECO:0000256" key="8">
    <source>
        <dbReference type="ARBA" id="ARBA00022840"/>
    </source>
</evidence>
<dbReference type="InterPro" id="IPR005248">
    <property type="entry name" value="NadD/NMNAT"/>
</dbReference>
<evidence type="ECO:0000313" key="14">
    <source>
        <dbReference type="Proteomes" id="UP000514752"/>
    </source>
</evidence>
<accession>A0A7D7N7P5</accession>
<protein>
    <recommendedName>
        <fullName evidence="11">Probable nicotinate-nucleotide adenylyltransferase</fullName>
        <ecNumber evidence="11">2.7.7.18</ecNumber>
    </recommendedName>
    <alternativeName>
        <fullName evidence="11">Deamido-NAD(+) diphosphorylase</fullName>
    </alternativeName>
    <alternativeName>
        <fullName evidence="11">Deamido-NAD(+) pyrophosphorylase</fullName>
    </alternativeName>
    <alternativeName>
        <fullName evidence="11">Nicotinate mononucleotide adenylyltransferase</fullName>
        <shortName evidence="11">NaMN adenylyltransferase</shortName>
    </alternativeName>
</protein>
<evidence type="ECO:0000256" key="2">
    <source>
        <dbReference type="ARBA" id="ARBA00005019"/>
    </source>
</evidence>
<dbReference type="NCBIfam" id="TIGR00125">
    <property type="entry name" value="cyt_tran_rel"/>
    <property type="match status" value="1"/>
</dbReference>
<keyword evidence="6 11" id="KW-0548">Nucleotidyltransferase</keyword>
<evidence type="ECO:0000313" key="13">
    <source>
        <dbReference type="EMBL" id="QMT40581.1"/>
    </source>
</evidence>
<dbReference type="InterPro" id="IPR004821">
    <property type="entry name" value="Cyt_trans-like"/>
</dbReference>
<dbReference type="EC" id="2.7.7.18" evidence="11"/>
<dbReference type="Proteomes" id="UP000514752">
    <property type="component" value="Chromosome"/>
</dbReference>
<dbReference type="NCBIfam" id="NF000840">
    <property type="entry name" value="PRK00071.1-3"/>
    <property type="match status" value="1"/>
</dbReference>
<keyword evidence="7 11" id="KW-0547">Nucleotide-binding</keyword>
<dbReference type="AlphaFoldDB" id="A0A7D7N7P5"/>
<keyword evidence="8 11" id="KW-0067">ATP-binding</keyword>
<evidence type="ECO:0000256" key="5">
    <source>
        <dbReference type="ARBA" id="ARBA00022679"/>
    </source>
</evidence>
<evidence type="ECO:0000256" key="6">
    <source>
        <dbReference type="ARBA" id="ARBA00022695"/>
    </source>
</evidence>
<dbReference type="SUPFAM" id="SSF52374">
    <property type="entry name" value="Nucleotidylyl transferase"/>
    <property type="match status" value="1"/>
</dbReference>
<comment type="function">
    <text evidence="1 11">Catalyzes the reversible adenylation of nicotinate mononucleotide (NaMN) to nicotinic acid adenine dinucleotide (NaAD).</text>
</comment>
<dbReference type="GO" id="GO:0005524">
    <property type="term" value="F:ATP binding"/>
    <property type="evidence" value="ECO:0007669"/>
    <property type="project" value="UniProtKB-KW"/>
</dbReference>
<dbReference type="CDD" id="cd02165">
    <property type="entry name" value="NMNAT"/>
    <property type="match status" value="1"/>
</dbReference>
<dbReference type="KEGG" id="nsg:H3L94_00475"/>
<dbReference type="PANTHER" id="PTHR39321">
    <property type="entry name" value="NICOTINATE-NUCLEOTIDE ADENYLYLTRANSFERASE-RELATED"/>
    <property type="match status" value="1"/>
</dbReference>